<proteinExistence type="predicted"/>
<evidence type="ECO:0000256" key="1">
    <source>
        <dbReference type="SAM" id="MobiDB-lite"/>
    </source>
</evidence>
<accession>A0ABY4S3M4</accession>
<sequence>MRRWLAVLLLVLLPLQVSWAAVAGYCALESSQAATHLGHHDHAAHEHGAEADDASPTDTSKAATSHFDCGHCHGHCAAMIDGPLPVAAEQPRGAPPRLGDAPSMDPMPAQPERPQWARLA</sequence>
<dbReference type="EMBL" id="CP097635">
    <property type="protein sequence ID" value="URI07285.1"/>
    <property type="molecule type" value="Genomic_DNA"/>
</dbReference>
<protein>
    <submittedName>
        <fullName evidence="3">Uncharacterized protein</fullName>
    </submittedName>
</protein>
<feature type="signal peptide" evidence="2">
    <location>
        <begin position="1"/>
        <end position="20"/>
    </location>
</feature>
<feature type="chain" id="PRO_5045936012" evidence="2">
    <location>
        <begin position="21"/>
        <end position="120"/>
    </location>
</feature>
<feature type="region of interest" description="Disordered" evidence="1">
    <location>
        <begin position="86"/>
        <end position="120"/>
    </location>
</feature>
<keyword evidence="4" id="KW-1185">Reference proteome</keyword>
<feature type="region of interest" description="Disordered" evidence="1">
    <location>
        <begin position="36"/>
        <end position="64"/>
    </location>
</feature>
<feature type="compositionally biased region" description="Basic and acidic residues" evidence="1">
    <location>
        <begin position="38"/>
        <end position="50"/>
    </location>
</feature>
<evidence type="ECO:0000256" key="2">
    <source>
        <dbReference type="SAM" id="SignalP"/>
    </source>
</evidence>
<dbReference type="RefSeq" id="WP_250195550.1">
    <property type="nucleotide sequence ID" value="NZ_CP097635.1"/>
</dbReference>
<reference evidence="3" key="1">
    <citation type="submission" date="2022-05" db="EMBL/GenBank/DDBJ databases">
        <title>An RpoN-dependent PEP-CTERM gene is involved in floc formation of an Aquincola tertiaricarbonis strain.</title>
        <authorList>
            <person name="Qiu D."/>
            <person name="Xia M."/>
        </authorList>
    </citation>
    <scope>NUCLEOTIDE SEQUENCE</scope>
    <source>
        <strain evidence="3">RN12</strain>
    </source>
</reference>
<evidence type="ECO:0000313" key="4">
    <source>
        <dbReference type="Proteomes" id="UP001056201"/>
    </source>
</evidence>
<dbReference type="Proteomes" id="UP001056201">
    <property type="component" value="Chromosome 1"/>
</dbReference>
<organism evidence="3 4">
    <name type="scientific">Aquincola tertiaricarbonis</name>
    <dbReference type="NCBI Taxonomy" id="391953"/>
    <lineage>
        <taxon>Bacteria</taxon>
        <taxon>Pseudomonadati</taxon>
        <taxon>Pseudomonadota</taxon>
        <taxon>Betaproteobacteria</taxon>
        <taxon>Burkholderiales</taxon>
        <taxon>Sphaerotilaceae</taxon>
        <taxon>Aquincola</taxon>
    </lineage>
</organism>
<evidence type="ECO:0000313" key="3">
    <source>
        <dbReference type="EMBL" id="URI07285.1"/>
    </source>
</evidence>
<keyword evidence="2" id="KW-0732">Signal</keyword>
<gene>
    <name evidence="3" type="ORF">MW290_01255</name>
</gene>
<name>A0ABY4S3M4_AQUTE</name>